<dbReference type="AlphaFoldDB" id="A0A8V0ZUK0"/>
<dbReference type="Proteomes" id="UP000000539">
    <property type="component" value="Chromosome 5"/>
</dbReference>
<reference evidence="1" key="3">
    <citation type="submission" date="2025-09" db="UniProtKB">
        <authorList>
            <consortium name="Ensembl"/>
        </authorList>
    </citation>
    <scope>IDENTIFICATION</scope>
    <source>
        <strain evidence="1">broiler</strain>
    </source>
</reference>
<name>A0A8V0ZUK0_CHICK</name>
<accession>A0A8V0ZUK0</accession>
<organism evidence="1 2">
    <name type="scientific">Gallus gallus</name>
    <name type="common">Chicken</name>
    <dbReference type="NCBI Taxonomy" id="9031"/>
    <lineage>
        <taxon>Eukaryota</taxon>
        <taxon>Metazoa</taxon>
        <taxon>Chordata</taxon>
        <taxon>Craniata</taxon>
        <taxon>Vertebrata</taxon>
        <taxon>Euteleostomi</taxon>
        <taxon>Archelosauria</taxon>
        <taxon>Archosauria</taxon>
        <taxon>Dinosauria</taxon>
        <taxon>Saurischia</taxon>
        <taxon>Theropoda</taxon>
        <taxon>Coelurosauria</taxon>
        <taxon>Aves</taxon>
        <taxon>Neognathae</taxon>
        <taxon>Galloanserae</taxon>
        <taxon>Galliformes</taxon>
        <taxon>Phasianidae</taxon>
        <taxon>Phasianinae</taxon>
        <taxon>Gallus</taxon>
    </lineage>
</organism>
<protein>
    <submittedName>
        <fullName evidence="1">Uncharacterized protein</fullName>
    </submittedName>
</protein>
<reference evidence="1" key="1">
    <citation type="submission" date="2020-11" db="EMBL/GenBank/DDBJ databases">
        <title>Gallus gallus (Chicken) genome, bGalGal1, GRCg7b, maternal haplotype autosomes + Z &amp; W.</title>
        <authorList>
            <person name="Warren W."/>
            <person name="Formenti G."/>
            <person name="Fedrigo O."/>
            <person name="Haase B."/>
            <person name="Mountcastle J."/>
            <person name="Balacco J."/>
            <person name="Tracey A."/>
            <person name="Schneider V."/>
            <person name="Okimoto R."/>
            <person name="Cheng H."/>
            <person name="Hawken R."/>
            <person name="Howe K."/>
            <person name="Jarvis E.D."/>
        </authorList>
    </citation>
    <scope>NUCLEOTIDE SEQUENCE [LARGE SCALE GENOMIC DNA]</scope>
    <source>
        <strain evidence="1">Broiler</strain>
    </source>
</reference>
<evidence type="ECO:0000313" key="1">
    <source>
        <dbReference type="Ensembl" id="ENSGALP00010034528.1"/>
    </source>
</evidence>
<evidence type="ECO:0000313" key="2">
    <source>
        <dbReference type="Proteomes" id="UP000000539"/>
    </source>
</evidence>
<proteinExistence type="predicted"/>
<reference evidence="1" key="2">
    <citation type="submission" date="2025-08" db="UniProtKB">
        <authorList>
            <consortium name="Ensembl"/>
        </authorList>
    </citation>
    <scope>IDENTIFICATION</scope>
    <source>
        <strain evidence="1">broiler</strain>
    </source>
</reference>
<keyword evidence="2" id="KW-1185">Reference proteome</keyword>
<dbReference type="Ensembl" id="ENSGALT00010056792.1">
    <property type="protein sequence ID" value="ENSGALP00010034528.1"/>
    <property type="gene ID" value="ENSGALG00010023291.1"/>
</dbReference>
<sequence>MGSAPAPKGLLPKFNLIEKEIEDKFRVLPGCLCLWPWLKFSPPSVTIASGKDIAKTSLIRYGCRCVYESHRSEQGRHLTFKIFLLF</sequence>